<keyword evidence="6" id="KW-0238">DNA-binding</keyword>
<keyword evidence="7" id="KW-0456">Lyase</keyword>
<evidence type="ECO:0000256" key="2">
    <source>
        <dbReference type="ARBA" id="ARBA00022670"/>
    </source>
</evidence>
<keyword evidence="4 8" id="KW-0378">Hydrolase</keyword>
<dbReference type="GO" id="GO:0003697">
    <property type="term" value="F:single-stranded DNA binding"/>
    <property type="evidence" value="ECO:0007669"/>
    <property type="project" value="InterPro"/>
</dbReference>
<evidence type="ECO:0000256" key="1">
    <source>
        <dbReference type="ARBA" id="ARBA00008136"/>
    </source>
</evidence>
<dbReference type="AlphaFoldDB" id="A0A806FQX7"/>
<evidence type="ECO:0000256" key="5">
    <source>
        <dbReference type="ARBA" id="ARBA00023124"/>
    </source>
</evidence>
<dbReference type="EC" id="3.4.-.-" evidence="8"/>
<evidence type="ECO:0000313" key="10">
    <source>
        <dbReference type="Proteomes" id="UP000008394"/>
    </source>
</evidence>
<accession>A0A806FQX7</accession>
<evidence type="ECO:0000256" key="3">
    <source>
        <dbReference type="ARBA" id="ARBA00022763"/>
    </source>
</evidence>
<gene>
    <name evidence="9" type="ORF">BALAC2494_01864</name>
</gene>
<protein>
    <recommendedName>
        <fullName evidence="8">Abasic site processing protein</fullName>
        <ecNumber evidence="8">3.4.-.-</ecNumber>
    </recommendedName>
</protein>
<organism evidence="9 10">
    <name type="scientific">Bifidobacterium animalis subsp. lactis CNCM I-2494</name>
    <dbReference type="NCBI Taxonomy" id="1042403"/>
    <lineage>
        <taxon>Bacteria</taxon>
        <taxon>Bacillati</taxon>
        <taxon>Actinomycetota</taxon>
        <taxon>Actinomycetes</taxon>
        <taxon>Bifidobacteriales</taxon>
        <taxon>Bifidobacteriaceae</taxon>
        <taxon>Bifidobacterium</taxon>
    </lineage>
</organism>
<dbReference type="EMBL" id="CP002915">
    <property type="protein sequence ID" value="AEK29551.1"/>
    <property type="molecule type" value="Genomic_DNA"/>
</dbReference>
<dbReference type="KEGG" id="bnm:BALAC2494_01864"/>
<keyword evidence="3" id="KW-0227">DNA damage</keyword>
<dbReference type="GO" id="GO:0106300">
    <property type="term" value="P:protein-DNA covalent cross-linking repair"/>
    <property type="evidence" value="ECO:0007669"/>
    <property type="project" value="InterPro"/>
</dbReference>
<dbReference type="SUPFAM" id="SSF143081">
    <property type="entry name" value="BB1717-like"/>
    <property type="match status" value="1"/>
</dbReference>
<dbReference type="InterPro" id="IPR003738">
    <property type="entry name" value="SRAP"/>
</dbReference>
<dbReference type="PANTHER" id="PTHR13604">
    <property type="entry name" value="DC12-RELATED"/>
    <property type="match status" value="1"/>
</dbReference>
<comment type="similarity">
    <text evidence="1 8">Belongs to the SOS response-associated peptidase family.</text>
</comment>
<keyword evidence="5" id="KW-0190">Covalent protein-DNA linkage</keyword>
<evidence type="ECO:0000256" key="7">
    <source>
        <dbReference type="ARBA" id="ARBA00023239"/>
    </source>
</evidence>
<dbReference type="GO" id="GO:0008233">
    <property type="term" value="F:peptidase activity"/>
    <property type="evidence" value="ECO:0007669"/>
    <property type="project" value="UniProtKB-KW"/>
</dbReference>
<keyword evidence="2 8" id="KW-0645">Protease</keyword>
<dbReference type="Gene3D" id="3.90.1680.10">
    <property type="entry name" value="SOS response associated peptidase-like"/>
    <property type="match status" value="1"/>
</dbReference>
<dbReference type="GO" id="GO:0006508">
    <property type="term" value="P:proteolysis"/>
    <property type="evidence" value="ECO:0007669"/>
    <property type="project" value="UniProtKB-KW"/>
</dbReference>
<evidence type="ECO:0000256" key="6">
    <source>
        <dbReference type="ARBA" id="ARBA00023125"/>
    </source>
</evidence>
<dbReference type="PANTHER" id="PTHR13604:SF0">
    <property type="entry name" value="ABASIC SITE PROCESSING PROTEIN HMCES"/>
    <property type="match status" value="1"/>
</dbReference>
<evidence type="ECO:0000256" key="8">
    <source>
        <dbReference type="RuleBase" id="RU364100"/>
    </source>
</evidence>
<reference evidence="9 10" key="1">
    <citation type="journal article" date="2011" name="J. Bacteriol.">
        <title>Genome Sequence of the Probiotic Strain Bifidobacterium animalis subsp. lactis CNCM I-2494.</title>
        <authorList>
            <person name="Chervaux C."/>
            <person name="Grimaldi C."/>
            <person name="Bolotin A."/>
            <person name="Quinquis B."/>
            <person name="Legrain-Raspaud S."/>
            <person name="van Hylckama Vlieg J.E."/>
            <person name="Denariaz G."/>
            <person name="Smokvina T."/>
        </authorList>
    </citation>
    <scope>NUCLEOTIDE SEQUENCE [LARGE SCALE GENOMIC DNA]</scope>
    <source>
        <strain evidence="9 10">CNCM I-2494</strain>
    </source>
</reference>
<dbReference type="InterPro" id="IPR036590">
    <property type="entry name" value="SRAP-like"/>
</dbReference>
<proteinExistence type="inferred from homology"/>
<dbReference type="Pfam" id="PF02586">
    <property type="entry name" value="SRAP"/>
    <property type="match status" value="1"/>
</dbReference>
<dbReference type="GO" id="GO:0016829">
    <property type="term" value="F:lyase activity"/>
    <property type="evidence" value="ECO:0007669"/>
    <property type="project" value="UniProtKB-KW"/>
</dbReference>
<evidence type="ECO:0000256" key="4">
    <source>
        <dbReference type="ARBA" id="ARBA00022801"/>
    </source>
</evidence>
<sequence>MRADYSGGMCAHYLGLTDAELERLVDELTMQCQRSRARVGADDEFAGVGVEAYPKSVVPIIVPKFDTAVGVPELEPGSLETARAQWGFEQQWTPQPVFNTRIESADKPMWRAPMEHDRCVIACRWFYESHGSEMAVSARTGRKIKQQYVFRVPDEPVMLIGGVRRGSQFSMVTTQANADMEPIHPRMPLIVRQGELDLWLGPDYRALADRSDIPLESKPVR</sequence>
<name>A0A806FQX7_BIFAN</name>
<dbReference type="Proteomes" id="UP000008394">
    <property type="component" value="Chromosome"/>
</dbReference>
<evidence type="ECO:0000313" key="9">
    <source>
        <dbReference type="EMBL" id="AEK29551.1"/>
    </source>
</evidence>